<accession>A0ABV0N5D7</accession>
<protein>
    <submittedName>
        <fullName evidence="2">Uncharacterized protein</fullName>
    </submittedName>
</protein>
<proteinExistence type="predicted"/>
<dbReference type="EMBL" id="JAHRIO010024395">
    <property type="protein sequence ID" value="MEQ2166561.1"/>
    <property type="molecule type" value="Genomic_DNA"/>
</dbReference>
<organism evidence="2 3">
    <name type="scientific">Goodea atripinnis</name>
    <dbReference type="NCBI Taxonomy" id="208336"/>
    <lineage>
        <taxon>Eukaryota</taxon>
        <taxon>Metazoa</taxon>
        <taxon>Chordata</taxon>
        <taxon>Craniata</taxon>
        <taxon>Vertebrata</taxon>
        <taxon>Euteleostomi</taxon>
        <taxon>Actinopterygii</taxon>
        <taxon>Neopterygii</taxon>
        <taxon>Teleostei</taxon>
        <taxon>Neoteleostei</taxon>
        <taxon>Acanthomorphata</taxon>
        <taxon>Ovalentaria</taxon>
        <taxon>Atherinomorphae</taxon>
        <taxon>Cyprinodontiformes</taxon>
        <taxon>Goodeidae</taxon>
        <taxon>Goodea</taxon>
    </lineage>
</organism>
<evidence type="ECO:0000256" key="1">
    <source>
        <dbReference type="SAM" id="SignalP"/>
    </source>
</evidence>
<reference evidence="2 3" key="1">
    <citation type="submission" date="2021-06" db="EMBL/GenBank/DDBJ databases">
        <authorList>
            <person name="Palmer J.M."/>
        </authorList>
    </citation>
    <scope>NUCLEOTIDE SEQUENCE [LARGE SCALE GENOMIC DNA]</scope>
    <source>
        <strain evidence="2 3">GA_2019</strain>
        <tissue evidence="2">Muscle</tissue>
    </source>
</reference>
<dbReference type="Proteomes" id="UP001476798">
    <property type="component" value="Unassembled WGS sequence"/>
</dbReference>
<feature type="signal peptide" evidence="1">
    <location>
        <begin position="1"/>
        <end position="18"/>
    </location>
</feature>
<keyword evidence="3" id="KW-1185">Reference proteome</keyword>
<evidence type="ECO:0000313" key="2">
    <source>
        <dbReference type="EMBL" id="MEQ2166561.1"/>
    </source>
</evidence>
<comment type="caution">
    <text evidence="2">The sequence shown here is derived from an EMBL/GenBank/DDBJ whole genome shotgun (WGS) entry which is preliminary data.</text>
</comment>
<sequence>MFGTCLLYLSAVLEPCVQLDWEPEDNLLSPVEEHQLQLRSSDLYPDPRVGPSPEWFPHHLIRSPTFSVGNRQLVLIRSDFLGARDLELQANSEARDLNPADWAIQLTHSKFTYDHDLRDVPDVPSCRLGPSLLSCSIINLCTSPVI</sequence>
<feature type="chain" id="PRO_5045177753" evidence="1">
    <location>
        <begin position="19"/>
        <end position="146"/>
    </location>
</feature>
<gene>
    <name evidence="2" type="ORF">GOODEAATRI_029561</name>
</gene>
<evidence type="ECO:0000313" key="3">
    <source>
        <dbReference type="Proteomes" id="UP001476798"/>
    </source>
</evidence>
<name>A0ABV0N5D7_9TELE</name>
<keyword evidence="1" id="KW-0732">Signal</keyword>